<name>A0ABY7FP74_MYAAR</name>
<evidence type="ECO:0000313" key="2">
    <source>
        <dbReference type="Proteomes" id="UP001164746"/>
    </source>
</evidence>
<dbReference type="Proteomes" id="UP001164746">
    <property type="component" value="Chromosome 13"/>
</dbReference>
<organism evidence="1 2">
    <name type="scientific">Mya arenaria</name>
    <name type="common">Soft-shell clam</name>
    <dbReference type="NCBI Taxonomy" id="6604"/>
    <lineage>
        <taxon>Eukaryota</taxon>
        <taxon>Metazoa</taxon>
        <taxon>Spiralia</taxon>
        <taxon>Lophotrochozoa</taxon>
        <taxon>Mollusca</taxon>
        <taxon>Bivalvia</taxon>
        <taxon>Autobranchia</taxon>
        <taxon>Heteroconchia</taxon>
        <taxon>Euheterodonta</taxon>
        <taxon>Imparidentia</taxon>
        <taxon>Neoheterodontei</taxon>
        <taxon>Myida</taxon>
        <taxon>Myoidea</taxon>
        <taxon>Myidae</taxon>
        <taxon>Mya</taxon>
    </lineage>
</organism>
<reference evidence="1" key="1">
    <citation type="submission" date="2022-11" db="EMBL/GenBank/DDBJ databases">
        <title>Centuries of genome instability and evolution in soft-shell clam transmissible cancer (bioRxiv).</title>
        <authorList>
            <person name="Hart S.F.M."/>
            <person name="Yonemitsu M.A."/>
            <person name="Giersch R.M."/>
            <person name="Beal B.F."/>
            <person name="Arriagada G."/>
            <person name="Davis B.W."/>
            <person name="Ostrander E.A."/>
            <person name="Goff S.P."/>
            <person name="Metzger M.J."/>
        </authorList>
    </citation>
    <scope>NUCLEOTIDE SEQUENCE</scope>
    <source>
        <strain evidence="1">MELC-2E11</strain>
        <tissue evidence="1">Siphon/mantle</tissue>
    </source>
</reference>
<gene>
    <name evidence="1" type="ORF">MAR_037601</name>
</gene>
<sequence>MRYATAVIDSVILAGKETQFPGDEIKFKWKLMALYELMGTTLVIDPSYTQVLKRLMNAFERKMKKDNGCLY</sequence>
<dbReference type="EMBL" id="CP111024">
    <property type="protein sequence ID" value="WAR23932.1"/>
    <property type="molecule type" value="Genomic_DNA"/>
</dbReference>
<protein>
    <submittedName>
        <fullName evidence="1">Uncharacterized protein</fullName>
    </submittedName>
</protein>
<accession>A0ABY7FP74</accession>
<keyword evidence="2" id="KW-1185">Reference proteome</keyword>
<proteinExistence type="predicted"/>
<evidence type="ECO:0000313" key="1">
    <source>
        <dbReference type="EMBL" id="WAR23932.1"/>
    </source>
</evidence>